<sequence>MVKARRAAQAYKAYQDISRPGSPGLGARIRALPRMLAGALRGDYRELGKGKLALMGAAILYIVSPVDVVPEALFLALGVVDDFGVFLWLATSLLGESGRYVDWERRNLALSPEPGADRRPLA</sequence>
<organism evidence="6 7">
    <name type="scientific">Herbidospora solisilvae</name>
    <dbReference type="NCBI Taxonomy" id="2696284"/>
    <lineage>
        <taxon>Bacteria</taxon>
        <taxon>Bacillati</taxon>
        <taxon>Actinomycetota</taxon>
        <taxon>Actinomycetes</taxon>
        <taxon>Streptosporangiales</taxon>
        <taxon>Streptosporangiaceae</taxon>
        <taxon>Herbidospora</taxon>
    </lineage>
</organism>
<accession>A0A7C9MXV8</accession>
<evidence type="ECO:0000256" key="1">
    <source>
        <dbReference type="ARBA" id="ARBA00004127"/>
    </source>
</evidence>
<feature type="domain" description="DUF1232" evidence="5">
    <location>
        <begin position="52"/>
        <end position="88"/>
    </location>
</feature>
<dbReference type="GO" id="GO:0012505">
    <property type="term" value="C:endomembrane system"/>
    <property type="evidence" value="ECO:0007669"/>
    <property type="project" value="UniProtKB-SubCell"/>
</dbReference>
<dbReference type="Proteomes" id="UP000479526">
    <property type="component" value="Unassembled WGS sequence"/>
</dbReference>
<dbReference type="EMBL" id="WXEW01000005">
    <property type="protein sequence ID" value="NAS23431.1"/>
    <property type="molecule type" value="Genomic_DNA"/>
</dbReference>
<evidence type="ECO:0000256" key="4">
    <source>
        <dbReference type="ARBA" id="ARBA00023136"/>
    </source>
</evidence>
<dbReference type="AlphaFoldDB" id="A0A7C9MXV8"/>
<comment type="subcellular location">
    <subcellularLocation>
        <location evidence="1">Endomembrane system</location>
        <topology evidence="1">Multi-pass membrane protein</topology>
    </subcellularLocation>
</comment>
<comment type="caution">
    <text evidence="6">The sequence shown here is derived from an EMBL/GenBank/DDBJ whole genome shotgun (WGS) entry which is preliminary data.</text>
</comment>
<gene>
    <name evidence="6" type="ORF">GT755_17235</name>
</gene>
<keyword evidence="2" id="KW-0812">Transmembrane</keyword>
<protein>
    <submittedName>
        <fullName evidence="6">DUF1232 domain-containing protein</fullName>
    </submittedName>
</protein>
<dbReference type="RefSeq" id="WP_161480721.1">
    <property type="nucleotide sequence ID" value="NZ_WXEW01000005.1"/>
</dbReference>
<evidence type="ECO:0000313" key="7">
    <source>
        <dbReference type="Proteomes" id="UP000479526"/>
    </source>
</evidence>
<proteinExistence type="predicted"/>
<name>A0A7C9MXV8_9ACTN</name>
<dbReference type="Pfam" id="PF06803">
    <property type="entry name" value="DUF1232"/>
    <property type="match status" value="1"/>
</dbReference>
<keyword evidence="3" id="KW-1133">Transmembrane helix</keyword>
<evidence type="ECO:0000256" key="2">
    <source>
        <dbReference type="ARBA" id="ARBA00022692"/>
    </source>
</evidence>
<keyword evidence="4" id="KW-0472">Membrane</keyword>
<keyword evidence="7" id="KW-1185">Reference proteome</keyword>
<reference evidence="6 7" key="1">
    <citation type="submission" date="2020-01" db="EMBL/GenBank/DDBJ databases">
        <title>Herbidospora sp. NEAU-GS84 nov., a novel actinomycete isolated from soil.</title>
        <authorList>
            <person name="Han L."/>
        </authorList>
    </citation>
    <scope>NUCLEOTIDE SEQUENCE [LARGE SCALE GENOMIC DNA]</scope>
    <source>
        <strain evidence="6 7">NEAU-GS84</strain>
    </source>
</reference>
<evidence type="ECO:0000256" key="3">
    <source>
        <dbReference type="ARBA" id="ARBA00022989"/>
    </source>
</evidence>
<dbReference type="InterPro" id="IPR010652">
    <property type="entry name" value="DUF1232"/>
</dbReference>
<evidence type="ECO:0000313" key="6">
    <source>
        <dbReference type="EMBL" id="NAS23431.1"/>
    </source>
</evidence>
<evidence type="ECO:0000259" key="5">
    <source>
        <dbReference type="Pfam" id="PF06803"/>
    </source>
</evidence>